<evidence type="ECO:0000313" key="5">
    <source>
        <dbReference type="Proteomes" id="UP001642464"/>
    </source>
</evidence>
<feature type="transmembrane region" description="Helical" evidence="1">
    <location>
        <begin position="2498"/>
        <end position="2521"/>
    </location>
</feature>
<feature type="transmembrane region" description="Helical" evidence="1">
    <location>
        <begin position="816"/>
        <end position="839"/>
    </location>
</feature>
<accession>A0ABP0MRY0</accession>
<keyword evidence="4" id="KW-0689">Ribosomal protein</keyword>
<keyword evidence="2" id="KW-0732">Signal</keyword>
<feature type="transmembrane region" description="Helical" evidence="1">
    <location>
        <begin position="2276"/>
        <end position="2299"/>
    </location>
</feature>
<comment type="caution">
    <text evidence="4">The sequence shown here is derived from an EMBL/GenBank/DDBJ whole genome shotgun (WGS) entry which is preliminary data.</text>
</comment>
<dbReference type="InterPro" id="IPR009563">
    <property type="entry name" value="SSSCA1"/>
</dbReference>
<feature type="transmembrane region" description="Helical" evidence="1">
    <location>
        <begin position="2311"/>
        <end position="2334"/>
    </location>
</feature>
<dbReference type="EMBL" id="CAXAMM010023814">
    <property type="protein sequence ID" value="CAK9054255.1"/>
    <property type="molecule type" value="Genomic_DNA"/>
</dbReference>
<feature type="transmembrane region" description="Helical" evidence="1">
    <location>
        <begin position="764"/>
        <end position="787"/>
    </location>
</feature>
<dbReference type="InterPro" id="IPR011641">
    <property type="entry name" value="Tyr-kin_ephrin_A/B_rcpt-like"/>
</dbReference>
<feature type="chain" id="PRO_5047082375" evidence="2">
    <location>
        <begin position="17"/>
        <end position="2629"/>
    </location>
</feature>
<feature type="transmembrane region" description="Helical" evidence="1">
    <location>
        <begin position="667"/>
        <end position="687"/>
    </location>
</feature>
<reference evidence="4 5" key="1">
    <citation type="submission" date="2024-02" db="EMBL/GenBank/DDBJ databases">
        <authorList>
            <person name="Chen Y."/>
            <person name="Shah S."/>
            <person name="Dougan E. K."/>
            <person name="Thang M."/>
            <person name="Chan C."/>
        </authorList>
    </citation>
    <scope>NUCLEOTIDE SEQUENCE [LARGE SCALE GENOMIC DNA]</scope>
</reference>
<feature type="transmembrane region" description="Helical" evidence="1">
    <location>
        <begin position="2182"/>
        <end position="2201"/>
    </location>
</feature>
<dbReference type="GO" id="GO:0005840">
    <property type="term" value="C:ribosome"/>
    <property type="evidence" value="ECO:0007669"/>
    <property type="project" value="UniProtKB-KW"/>
</dbReference>
<keyword evidence="1" id="KW-1133">Transmembrane helix</keyword>
<feature type="transmembrane region" description="Helical" evidence="1">
    <location>
        <begin position="2473"/>
        <end position="2492"/>
    </location>
</feature>
<feature type="signal peptide" evidence="2">
    <location>
        <begin position="1"/>
        <end position="16"/>
    </location>
</feature>
<evidence type="ECO:0000259" key="3">
    <source>
        <dbReference type="Pfam" id="PF07699"/>
    </source>
</evidence>
<sequence length="2629" mass="290422">MLCLLILSTVFTIADGRVCLPDAVPEDQRQNITMMGKSMPLGVAAGNWDSALAARDVYAILVEEILGYNAEIQPTPSTVSTLRLLAGCKDSEAEIENCSFPPIAHVGMELWGSSLQSAAMLQKLKLLGERNPEILGSMGYWGVEGMYVLGKARQRALDDAGLHLSYYGNLNASWFHPENYAANLTEVNFTNLRTCDGWTNDPLGAQQYLEATGDADGVVQEDGKTKYKCWENKWWLPPACRASPWNCMSLITGGTGWGLAELTQQISSHNMPMAFAVATDNAKWREENKKLQGFLYWWSPDSSFVAYSPALVEMPPWSLFEHKQGIYKSQIDRVELHMAVARGLDAVADRAYGLAQNLHISDSIMNELLLTMVQSATPDDEPWQTACTWLRANRIIWQEWVPDKTVCSVGRGLVDLQGEFVTARADAVDCAICPSGYASTEISETRVCSKCEPGTYQRTFGTSECNPCDLGHIAPSEGSAECEQCGLGEYANATGMSLCHRCGMGSGEEHLWTTSREINSGGEVVVIQLLGAVSQSFCTCGAGTFLWDGRCQVCMEGSSCPGSNRLELLPGYFSSPEAPGEIYNCFDERVCPGGPPGTCAQGRDASSVACARCQDGFQERGAEKTCDPCREGDYAFFFLVICTLVGGVGLLHIVLMNETASNQRTSLLVVFSSLTQFITVVQMLSVLRRFGIDWREPFASVLIFLEILSFDFDMLSINCVTSLSPVATFSFRALIIPLLMFMALVVHLCYLLCSRSSTFKFNSLLRTMGSIFLILFIVLWSMLLAPFQCNQHPNGKMTMKRYKTVFCDGNGEHMEMFIMGGLASSMPVIFLALCIWAVVIELPKRVARSDTHFLITCSFLTKRFRPGMEMASIVLLLRNALVVMCPLVTTTAGQLMLMGVILYLNLAWVAYFKPWRFPICNLLDVALLGGMLVILQMGSITVDNSHPEASMFVVMTFIVFMALAVLAAVGSGLYRYFQQKFKKQFRFFTCHQKNAAGSMARLLKIELEARLPRTKTFIDCDDLNDLTRLFSYVGQDTETFLVLCSPAILTRKWCVGEMVTARANRVSTLLLTWPDFTLPDETFIENYVRVVPDIVELTKYNISISDVEETFKWLCAQNHVAMPEQLSTMTVNFVLSDLIAESTPKKKEPVSGRTRGKSLFGGQVDTGFPILADPFDTESVATGMVLATLLKPRLLGTDLPLPAVLPLGEQVSENARRSLVICSKDCFKSEHIQTWLLQACSRPGCCMIPVIAEDAFMMPSDAFFTELASKSALDEQQLQLYVTVIKALFQEIAVVFVPQSYSSTQDDLELRASQAALRLTATLQPLGEKAQKLAKQLSLRPLKEEAVTDDDLAAISNTQDASTISPESEFHEPEPPLVRCSCWKIMDCTNETPDPGRATRGRESAMAAAEIPKMIASKLLQGWCMLNKSCEKDLAPLLRSRDGQELCVACEIRAAVAEGPPPVRCFLPEVAAPEPERTEDVAAVTGSTSPLLGKQEVLGSALWEVTAKGPAMKFCCTRLVSQNGQRPRLVADSFAVKVRLGAAVGVDSFALQEATAVACRTLMHKIMLPKPAGGSPEIRAANGQMSVIHNDKTIFSFPEEDCQQVPHTRVTPESLAAIVWEELDKSTMQSLKRVARDVYDILVNEILGYNTVILPSPGTISTLRLLAGCKDSVQLELRADTLVLRSMGYWGLEGMYVLGKARQRALDDAGLHLSYYGNLNASWFHPENYAANLTEVNFTNLRPCDGWTNDPLAAQQYLEATGDAEGVVQQGGTTKFKCWENKWWLPPACRANPFHCMSLITGGNGWGIGELTQQISSHNMPMAFAVATDNAKWREENKKLGGFLYWWNPDSSFVAYNPALVEMPPWSLSEYNQGIYKSQIDRVELHMGIARGFDVVADRAYGLAQNLHISDSIMNELLLILVQSVTPDEEPWQTACTWLRANRILWQEWVPDKTVCSVGRGLVNLQGEFVTSRADAVDCAICPAGHASMEISGTRVCSKCPSGTYQSTFGTSECILCELGTIAPLEGSTHCEQCGLGEYANTTGMSRCHPCGMGSGEEHLWTTSREIISGGGVVVIQLLGAVSQSFCACGAGTFLWDGRCQMCMEGSICPGSNRLELKPGFFSTPEAPGEVYNCFDERICPGGPPGTCSQGRDASTVACAHCQDGFQETGDRTCEPCRNSDYAFIAVVVLVVVCGVGALHITLMNETASKGSSLLVVFSSLTQFITIVQMLSVLRRFDIDWREPFASVLVLLEVLSFDVDMLSMNCVASLNSVALFGFRCLMIPMLMFIALVVHLCYLLRTRSSTFKLGKLLRTMGSIFLILFIVLWSMILAPFQCNEHPNGMLTMKRYKTVFCDGEGEHLEMFILGGLASCMPLFFLALCVWIVVMELPRRVARSDTRFLDACSFLTKRFRPGMEMASVVVLVRNAFVVMCPLVTSTAGQLMMMCIILYANLTWVAYFKPWRFPICNWLDNLLLGGMMVILMMGAISVNFLDAQAPMVIVMTFVVMMALSVLAAVCWGLYRFFHQKFLKLKQFRFFTCHQKNAAGSMARLLKMELEARMPGTKTFIDCDDLNDLTRLFSYVGQDTDTFLVLCSPAILTRKWCVGEIFTARVNQVPTLLLTWPDFTLPN</sequence>
<feature type="transmembrane region" description="Helical" evidence="1">
    <location>
        <begin position="634"/>
        <end position="655"/>
    </location>
</feature>
<feature type="transmembrane region" description="Helical" evidence="1">
    <location>
        <begin position="952"/>
        <end position="977"/>
    </location>
</feature>
<evidence type="ECO:0000256" key="2">
    <source>
        <dbReference type="SAM" id="SignalP"/>
    </source>
</evidence>
<feature type="transmembrane region" description="Helical" evidence="1">
    <location>
        <begin position="2213"/>
        <end position="2234"/>
    </location>
</feature>
<feature type="transmembrane region" description="Helical" evidence="1">
    <location>
        <begin position="2363"/>
        <end position="2386"/>
    </location>
</feature>
<dbReference type="Pfam" id="PF06677">
    <property type="entry name" value="Auto_anti-p27"/>
    <property type="match status" value="1"/>
</dbReference>
<keyword evidence="1" id="KW-0472">Membrane</keyword>
<dbReference type="SUPFAM" id="SSF53850">
    <property type="entry name" value="Periplasmic binding protein-like II"/>
    <property type="match status" value="2"/>
</dbReference>
<dbReference type="Proteomes" id="UP001642464">
    <property type="component" value="Unassembled WGS sequence"/>
</dbReference>
<dbReference type="SUPFAM" id="SSF57184">
    <property type="entry name" value="Growth factor receptor domain"/>
    <property type="match status" value="2"/>
</dbReference>
<gene>
    <name evidence="4" type="ORF">SCF082_LOCUS29478</name>
</gene>
<feature type="transmembrane region" description="Helical" evidence="1">
    <location>
        <begin position="2417"/>
        <end position="2436"/>
    </location>
</feature>
<feature type="non-terminal residue" evidence="4">
    <location>
        <position position="2629"/>
    </location>
</feature>
<proteinExistence type="predicted"/>
<keyword evidence="4" id="KW-0687">Ribonucleoprotein</keyword>
<evidence type="ECO:0000256" key="1">
    <source>
        <dbReference type="SAM" id="Phobius"/>
    </source>
</evidence>
<dbReference type="SMART" id="SM01411">
    <property type="entry name" value="Ephrin_rec_like"/>
    <property type="match status" value="2"/>
</dbReference>
<protein>
    <submittedName>
        <fullName evidence="4">40S ribosomal protein S6</fullName>
    </submittedName>
</protein>
<feature type="domain" description="Tyrosine-protein kinase ephrin type A/B receptor-like" evidence="3">
    <location>
        <begin position="1993"/>
        <end position="2029"/>
    </location>
</feature>
<evidence type="ECO:0000313" key="4">
    <source>
        <dbReference type="EMBL" id="CAK9054255.1"/>
    </source>
</evidence>
<dbReference type="Gene3D" id="2.10.50.10">
    <property type="entry name" value="Tumor Necrosis Factor Receptor, subunit A, domain 2"/>
    <property type="match status" value="2"/>
</dbReference>
<feature type="transmembrane region" description="Helical" evidence="1">
    <location>
        <begin position="919"/>
        <end position="940"/>
    </location>
</feature>
<organism evidence="4 5">
    <name type="scientific">Durusdinium trenchii</name>
    <dbReference type="NCBI Taxonomy" id="1381693"/>
    <lineage>
        <taxon>Eukaryota</taxon>
        <taxon>Sar</taxon>
        <taxon>Alveolata</taxon>
        <taxon>Dinophyceae</taxon>
        <taxon>Suessiales</taxon>
        <taxon>Symbiodiniaceae</taxon>
        <taxon>Durusdinium</taxon>
    </lineage>
</organism>
<feature type="transmembrane region" description="Helical" evidence="1">
    <location>
        <begin position="2442"/>
        <end position="2461"/>
    </location>
</feature>
<feature type="transmembrane region" description="Helical" evidence="1">
    <location>
        <begin position="731"/>
        <end position="752"/>
    </location>
</feature>
<name>A0ABP0MRY0_9DINO</name>
<keyword evidence="1" id="KW-0812">Transmembrane</keyword>
<dbReference type="Pfam" id="PF07699">
    <property type="entry name" value="Ephrin_rec_like"/>
    <property type="match status" value="1"/>
</dbReference>
<keyword evidence="5" id="KW-1185">Reference proteome</keyword>
<dbReference type="InterPro" id="IPR009030">
    <property type="entry name" value="Growth_fac_rcpt_cys_sf"/>
</dbReference>
<dbReference type="PANTHER" id="PTHR46967:SF2">
    <property type="entry name" value="SUSHI, VON WILLEBRAND FACTOR TYPE A, EGF AND PENTRAXIN DOMAIN-CONTAINING PROTEIN 1-LIKE"/>
    <property type="match status" value="1"/>
</dbReference>
<dbReference type="PANTHER" id="PTHR46967">
    <property type="entry name" value="INSULIN-LIKE GROWTH FACTOR BINDING PROTEIN,N-TERMINAL"/>
    <property type="match status" value="1"/>
</dbReference>